<protein>
    <submittedName>
        <fullName evidence="1">Uncharacterized protein</fullName>
    </submittedName>
</protein>
<organism evidence="1 2">
    <name type="scientific">Cyclospora cayetanensis</name>
    <dbReference type="NCBI Taxonomy" id="88456"/>
    <lineage>
        <taxon>Eukaryota</taxon>
        <taxon>Sar</taxon>
        <taxon>Alveolata</taxon>
        <taxon>Apicomplexa</taxon>
        <taxon>Conoidasida</taxon>
        <taxon>Coccidia</taxon>
        <taxon>Eucoccidiorida</taxon>
        <taxon>Eimeriorina</taxon>
        <taxon>Eimeriidae</taxon>
        <taxon>Cyclospora</taxon>
    </lineage>
</organism>
<reference evidence="1 2" key="1">
    <citation type="journal article" date="2016" name="BMC Genomics">
        <title>Comparative genomics reveals Cyclospora cayetanensis possesses coccidia-like metabolism and invasion components but unique surface antigens.</title>
        <authorList>
            <person name="Liu S."/>
            <person name="Wang L."/>
            <person name="Zheng H."/>
            <person name="Xu Z."/>
            <person name="Roellig D.M."/>
            <person name="Li N."/>
            <person name="Frace M.A."/>
            <person name="Tang K."/>
            <person name="Arrowood M.J."/>
            <person name="Moss D.M."/>
            <person name="Zhang L."/>
            <person name="Feng Y."/>
            <person name="Xiao L."/>
        </authorList>
    </citation>
    <scope>NUCLEOTIDE SEQUENCE [LARGE SCALE GENOMIC DNA]</scope>
    <source>
        <strain evidence="1 2">CHN_HEN01</strain>
    </source>
</reference>
<sequence length="160" mass="17858">MKHAKRCSSLARDAYWFPFDGHGFSRRDLYKFARKTVSCQHTSLNVSNSVSASPTAFREDFVPSHHLPTPKPPYPIPATMAVRQSTCLFLLRCTYCREILQLLQPKEQRGNLSAPSFSHQRCDPFHGGPCRCESQEGSDVFISKNKGEGVPIGSSVPSTL</sequence>
<keyword evidence="2" id="KW-1185">Reference proteome</keyword>
<dbReference type="VEuPathDB" id="ToxoDB:cyc_00413"/>
<dbReference type="InParanoid" id="A0A1D3CTS9"/>
<evidence type="ECO:0000313" key="2">
    <source>
        <dbReference type="Proteomes" id="UP000095192"/>
    </source>
</evidence>
<dbReference type="AlphaFoldDB" id="A0A1D3CTS9"/>
<evidence type="ECO:0000313" key="1">
    <source>
        <dbReference type="EMBL" id="OEH74601.1"/>
    </source>
</evidence>
<proteinExistence type="predicted"/>
<gene>
    <name evidence="1" type="ORF">cyc_00413</name>
</gene>
<dbReference type="Proteomes" id="UP000095192">
    <property type="component" value="Unassembled WGS sequence"/>
</dbReference>
<comment type="caution">
    <text evidence="1">The sequence shown here is derived from an EMBL/GenBank/DDBJ whole genome shotgun (WGS) entry which is preliminary data.</text>
</comment>
<name>A0A1D3CTS9_9EIME</name>
<accession>A0A1D3CTS9</accession>
<dbReference type="EMBL" id="JROU02001992">
    <property type="protein sequence ID" value="OEH74601.1"/>
    <property type="molecule type" value="Genomic_DNA"/>
</dbReference>